<comment type="catalytic activity">
    <reaction evidence="9">
        <text>ATP + H2O + (2R,4S)-2-methyl-2,3,3,4-tetrahydroxytetrahydrofuran-[AI-2-binding protein]Side 1 = ADP + phosphate + (2R,4S)-2-methyl-2,3,3,4-tetrahydroxytetrahydrofuranSide 2 + [AI-2-binding protein]Side 1.</text>
        <dbReference type="EC" id="7.6.2.13"/>
    </reaction>
</comment>
<comment type="subunit">
    <text evidence="3">The complex is composed of two ATP-binding proteins (LsrA), two transmembrane proteins (LsrC and LsrD) and a solute-binding protein (LsrB).</text>
</comment>
<evidence type="ECO:0000259" key="10">
    <source>
        <dbReference type="PROSITE" id="PS50893"/>
    </source>
</evidence>
<accession>A0ABY7ARY2</accession>
<dbReference type="PROSITE" id="PS00211">
    <property type="entry name" value="ABC_TRANSPORTER_1"/>
    <property type="match status" value="1"/>
</dbReference>
<evidence type="ECO:0000256" key="3">
    <source>
        <dbReference type="ARBA" id="ARBA00011262"/>
    </source>
</evidence>
<evidence type="ECO:0000313" key="12">
    <source>
        <dbReference type="Proteomes" id="UP001163726"/>
    </source>
</evidence>
<protein>
    <recommendedName>
        <fullName evidence="4">Autoinducer 2 import ATP-binding protein LsrA</fullName>
        <ecNumber evidence="8">7.6.2.13</ecNumber>
    </recommendedName>
</protein>
<feature type="domain" description="ABC transporter" evidence="10">
    <location>
        <begin position="7"/>
        <end position="239"/>
    </location>
</feature>
<dbReference type="Pfam" id="PF00005">
    <property type="entry name" value="ABC_tran"/>
    <property type="match status" value="2"/>
</dbReference>
<dbReference type="Proteomes" id="UP001163726">
    <property type="component" value="Plasmid pCadTS8_1"/>
</dbReference>
<dbReference type="InterPro" id="IPR003439">
    <property type="entry name" value="ABC_transporter-like_ATP-bd"/>
</dbReference>
<dbReference type="CDD" id="cd03216">
    <property type="entry name" value="ABC_Carb_Monos_I"/>
    <property type="match status" value="1"/>
</dbReference>
<name>A0ABY7ARY2_9ALTE</name>
<comment type="similarity">
    <text evidence="2">Belongs to the ABC transporter superfamily. AI-2 autoinducer porter (TC 3.A.1.2.8) family.</text>
</comment>
<dbReference type="SMART" id="SM00382">
    <property type="entry name" value="AAA"/>
    <property type="match status" value="2"/>
</dbReference>
<dbReference type="PROSITE" id="PS50893">
    <property type="entry name" value="ABC_TRANSPORTER_2"/>
    <property type="match status" value="2"/>
</dbReference>
<keyword evidence="12" id="KW-1185">Reference proteome</keyword>
<dbReference type="PANTHER" id="PTHR43790">
    <property type="entry name" value="CARBOHYDRATE TRANSPORT ATP-BINDING PROTEIN MG119-RELATED"/>
    <property type="match status" value="1"/>
</dbReference>
<sequence length="499" mass="54350">MMSESVLSVKDLQKAFNGKTVVKGLTFDLRGGEILALVGENGAGKSTSKNMLCGLLKPTKGDIFVAGKKVEQVKGSEHGISAVHQELSLFKSLTVAENLCINELPGHSCKVNWQQAQQIARQQLDFLGVHIDPQALLSTLGAGKQQIVEIAKALLHADKVLILDEPTTSLTKPEREKLFAVMQKLKARGVAMIFISHFMDEVYQMADKYVVLRDGLQVDTGYLLDTPRAELEAKMVGREMANSQIQLADPQAQVSLTVKNFTSCDFNNISLSLHKGEILGIGGLMGAGRTELAEAISGIRPASGKIYINGQYIEKPTLDKMLKLKLCYITEDRRGLGLFPQRSVKENTTAANISHFVKRIIKGVGFKGEQKSAQKTVEKMNVVLPHIDSAVSHLSGGNQQKVLLGRWLACEPNILILDEPTKGVDIGAKLDIHKQISALAAKGVAVLLVSSDLQELLDLSHRIMVMRTGEQVAEFTRENFNPTQIIAAAASSVHDKEAC</sequence>
<dbReference type="SUPFAM" id="SSF52540">
    <property type="entry name" value="P-loop containing nucleoside triphosphate hydrolases"/>
    <property type="match status" value="2"/>
</dbReference>
<dbReference type="GO" id="GO:0005524">
    <property type="term" value="F:ATP binding"/>
    <property type="evidence" value="ECO:0007669"/>
    <property type="project" value="UniProtKB-KW"/>
</dbReference>
<geneLocation type="plasmid" evidence="11 12">
    <name>pCadTS8_1</name>
</geneLocation>
<gene>
    <name evidence="11" type="ORF">OLW01_14925</name>
</gene>
<keyword evidence="5" id="KW-0547">Nucleotide-binding</keyword>
<evidence type="ECO:0000256" key="1">
    <source>
        <dbReference type="ARBA" id="ARBA00004417"/>
    </source>
</evidence>
<evidence type="ECO:0000256" key="7">
    <source>
        <dbReference type="ARBA" id="ARBA00023747"/>
    </source>
</evidence>
<evidence type="ECO:0000256" key="9">
    <source>
        <dbReference type="ARBA" id="ARBA00034076"/>
    </source>
</evidence>
<comment type="function">
    <text evidence="7">Part of the ABC transporter complex LsrABCD involved in autoinducer 2 (AI-2) import. Responsible for energy coupling to the transport system.</text>
</comment>
<evidence type="ECO:0000313" key="11">
    <source>
        <dbReference type="EMBL" id="WAJ72032.1"/>
    </source>
</evidence>
<dbReference type="InterPro" id="IPR050107">
    <property type="entry name" value="ABC_carbohydrate_import_ATPase"/>
</dbReference>
<proteinExistence type="inferred from homology"/>
<evidence type="ECO:0000256" key="8">
    <source>
        <dbReference type="ARBA" id="ARBA00023798"/>
    </source>
</evidence>
<dbReference type="PANTHER" id="PTHR43790:SF2">
    <property type="entry name" value="AUTOINDUCER 2 IMPORT ATP-BINDING PROTEIN LSRA"/>
    <property type="match status" value="1"/>
</dbReference>
<dbReference type="InterPro" id="IPR017871">
    <property type="entry name" value="ABC_transporter-like_CS"/>
</dbReference>
<dbReference type="InterPro" id="IPR027417">
    <property type="entry name" value="P-loop_NTPase"/>
</dbReference>
<evidence type="ECO:0000256" key="4">
    <source>
        <dbReference type="ARBA" id="ARBA00019459"/>
    </source>
</evidence>
<feature type="domain" description="ABC transporter" evidence="10">
    <location>
        <begin position="245"/>
        <end position="493"/>
    </location>
</feature>
<keyword evidence="6 11" id="KW-0067">ATP-binding</keyword>
<dbReference type="Gene3D" id="3.40.50.300">
    <property type="entry name" value="P-loop containing nucleotide triphosphate hydrolases"/>
    <property type="match status" value="2"/>
</dbReference>
<dbReference type="CDD" id="cd03215">
    <property type="entry name" value="ABC_Carb_Monos_II"/>
    <property type="match status" value="1"/>
</dbReference>
<dbReference type="RefSeq" id="WP_268076749.1">
    <property type="nucleotide sequence ID" value="NZ_CP109966.1"/>
</dbReference>
<evidence type="ECO:0000256" key="5">
    <source>
        <dbReference type="ARBA" id="ARBA00022741"/>
    </source>
</evidence>
<comment type="subcellular location">
    <subcellularLocation>
        <location evidence="1">Cell inner membrane</location>
        <topology evidence="1">Peripheral membrane protein</topology>
    </subcellularLocation>
</comment>
<keyword evidence="11" id="KW-0614">Plasmid</keyword>
<dbReference type="InterPro" id="IPR003593">
    <property type="entry name" value="AAA+_ATPase"/>
</dbReference>
<organism evidence="11 12">
    <name type="scientific">Catenovulum adriaticum</name>
    <dbReference type="NCBI Taxonomy" id="2984846"/>
    <lineage>
        <taxon>Bacteria</taxon>
        <taxon>Pseudomonadati</taxon>
        <taxon>Pseudomonadota</taxon>
        <taxon>Gammaproteobacteria</taxon>
        <taxon>Alteromonadales</taxon>
        <taxon>Alteromonadaceae</taxon>
        <taxon>Catenovulum</taxon>
    </lineage>
</organism>
<reference evidence="11" key="1">
    <citation type="submission" date="2022-10" db="EMBL/GenBank/DDBJ databases">
        <title>Catenovulum adriacola sp. nov. isolated in the Harbour of Susak.</title>
        <authorList>
            <person name="Schoch T."/>
            <person name="Reich S.J."/>
            <person name="Stoeferle S."/>
            <person name="Flaiz M."/>
            <person name="Kazda M."/>
            <person name="Riedel C.U."/>
            <person name="Duerre P."/>
        </authorList>
    </citation>
    <scope>NUCLEOTIDE SEQUENCE</scope>
    <source>
        <strain evidence="11">TS8</strain>
        <plasmid evidence="11">pCadTS8_1</plasmid>
    </source>
</reference>
<dbReference type="EMBL" id="CP109966">
    <property type="protein sequence ID" value="WAJ72032.1"/>
    <property type="molecule type" value="Genomic_DNA"/>
</dbReference>
<evidence type="ECO:0000256" key="6">
    <source>
        <dbReference type="ARBA" id="ARBA00022840"/>
    </source>
</evidence>
<evidence type="ECO:0000256" key="2">
    <source>
        <dbReference type="ARBA" id="ARBA00009404"/>
    </source>
</evidence>
<dbReference type="EC" id="7.6.2.13" evidence="8"/>